<feature type="compositionally biased region" description="Basic and acidic residues" evidence="1">
    <location>
        <begin position="89"/>
        <end position="101"/>
    </location>
</feature>
<reference evidence="2" key="1">
    <citation type="journal article" date="2023" name="Nat. Commun.">
        <title>Diploid and tetraploid genomes of Acorus and the evolution of monocots.</title>
        <authorList>
            <person name="Ma L."/>
            <person name="Liu K.W."/>
            <person name="Li Z."/>
            <person name="Hsiao Y.Y."/>
            <person name="Qi Y."/>
            <person name="Fu T."/>
            <person name="Tang G.D."/>
            <person name="Zhang D."/>
            <person name="Sun W.H."/>
            <person name="Liu D.K."/>
            <person name="Li Y."/>
            <person name="Chen G.Z."/>
            <person name="Liu X.D."/>
            <person name="Liao X.Y."/>
            <person name="Jiang Y.T."/>
            <person name="Yu X."/>
            <person name="Hao Y."/>
            <person name="Huang J."/>
            <person name="Zhao X.W."/>
            <person name="Ke S."/>
            <person name="Chen Y.Y."/>
            <person name="Wu W.L."/>
            <person name="Hsu J.L."/>
            <person name="Lin Y.F."/>
            <person name="Huang M.D."/>
            <person name="Li C.Y."/>
            <person name="Huang L."/>
            <person name="Wang Z.W."/>
            <person name="Zhao X."/>
            <person name="Zhong W.Y."/>
            <person name="Peng D.H."/>
            <person name="Ahmad S."/>
            <person name="Lan S."/>
            <person name="Zhang J.S."/>
            <person name="Tsai W.C."/>
            <person name="Van de Peer Y."/>
            <person name="Liu Z.J."/>
        </authorList>
    </citation>
    <scope>NUCLEOTIDE SEQUENCE</scope>
    <source>
        <strain evidence="2">SCP</strain>
    </source>
</reference>
<feature type="region of interest" description="Disordered" evidence="1">
    <location>
        <begin position="305"/>
        <end position="338"/>
    </location>
</feature>
<feature type="compositionally biased region" description="Basic residues" evidence="1">
    <location>
        <begin position="139"/>
        <end position="148"/>
    </location>
</feature>
<feature type="compositionally biased region" description="Low complexity" evidence="1">
    <location>
        <begin position="205"/>
        <end position="216"/>
    </location>
</feature>
<comment type="caution">
    <text evidence="2">The sequence shown here is derived from an EMBL/GenBank/DDBJ whole genome shotgun (WGS) entry which is preliminary data.</text>
</comment>
<evidence type="ECO:0000256" key="1">
    <source>
        <dbReference type="SAM" id="MobiDB-lite"/>
    </source>
</evidence>
<dbReference type="PANTHER" id="PTHR36056">
    <property type="entry name" value="PROTEIN, PUTATIVE-RELATED"/>
    <property type="match status" value="1"/>
</dbReference>
<feature type="compositionally biased region" description="Basic and acidic residues" evidence="1">
    <location>
        <begin position="183"/>
        <end position="199"/>
    </location>
</feature>
<reference evidence="2" key="2">
    <citation type="submission" date="2023-06" db="EMBL/GenBank/DDBJ databases">
        <authorList>
            <person name="Ma L."/>
            <person name="Liu K.-W."/>
            <person name="Li Z."/>
            <person name="Hsiao Y.-Y."/>
            <person name="Qi Y."/>
            <person name="Fu T."/>
            <person name="Tang G."/>
            <person name="Zhang D."/>
            <person name="Sun W.-H."/>
            <person name="Liu D.-K."/>
            <person name="Li Y."/>
            <person name="Chen G.-Z."/>
            <person name="Liu X.-D."/>
            <person name="Liao X.-Y."/>
            <person name="Jiang Y.-T."/>
            <person name="Yu X."/>
            <person name="Hao Y."/>
            <person name="Huang J."/>
            <person name="Zhao X.-W."/>
            <person name="Ke S."/>
            <person name="Chen Y.-Y."/>
            <person name="Wu W.-L."/>
            <person name="Hsu J.-L."/>
            <person name="Lin Y.-F."/>
            <person name="Huang M.-D."/>
            <person name="Li C.-Y."/>
            <person name="Huang L."/>
            <person name="Wang Z.-W."/>
            <person name="Zhao X."/>
            <person name="Zhong W.-Y."/>
            <person name="Peng D.-H."/>
            <person name="Ahmad S."/>
            <person name="Lan S."/>
            <person name="Zhang J.-S."/>
            <person name="Tsai W.-C."/>
            <person name="Van De Peer Y."/>
            <person name="Liu Z.-J."/>
        </authorList>
    </citation>
    <scope>NUCLEOTIDE SEQUENCE</scope>
    <source>
        <strain evidence="2">SCP</strain>
        <tissue evidence="2">Leaves</tissue>
    </source>
</reference>
<keyword evidence="3" id="KW-1185">Reference proteome</keyword>
<dbReference type="Proteomes" id="UP001179952">
    <property type="component" value="Unassembled WGS sequence"/>
</dbReference>
<organism evidence="2 3">
    <name type="scientific">Acorus gramineus</name>
    <name type="common">Dwarf sweet flag</name>
    <dbReference type="NCBI Taxonomy" id="55184"/>
    <lineage>
        <taxon>Eukaryota</taxon>
        <taxon>Viridiplantae</taxon>
        <taxon>Streptophyta</taxon>
        <taxon>Embryophyta</taxon>
        <taxon>Tracheophyta</taxon>
        <taxon>Spermatophyta</taxon>
        <taxon>Magnoliopsida</taxon>
        <taxon>Liliopsida</taxon>
        <taxon>Acoraceae</taxon>
        <taxon>Acorus</taxon>
    </lineage>
</organism>
<accession>A0AAV9BBP4</accession>
<evidence type="ECO:0000313" key="3">
    <source>
        <dbReference type="Proteomes" id="UP001179952"/>
    </source>
</evidence>
<protein>
    <submittedName>
        <fullName evidence="2">Uncharacterized protein</fullName>
    </submittedName>
</protein>
<feature type="region of interest" description="Disordered" evidence="1">
    <location>
        <begin position="1"/>
        <end position="59"/>
    </location>
</feature>
<gene>
    <name evidence="2" type="ORF">QJS04_geneDACA007895</name>
</gene>
<dbReference type="InterPro" id="IPR040276">
    <property type="entry name" value="At4g26450-like"/>
</dbReference>
<feature type="compositionally biased region" description="Pro residues" evidence="1">
    <location>
        <begin position="40"/>
        <end position="53"/>
    </location>
</feature>
<sequence length="630" mass="68462">MHHGRHRSPADRPMGFGPSHGGGPYNAEYNRSFHRRDPPRPYPHPPPPPPLAAPAPSTRAEVFLEAGRLAVEYLVSKGLLPSNSLPPRGPRDFRGNDREENTFSEARTSALARLGGPVPDPGPPPGRRRYGEDYGGSRNHYRGRRRSGPYRSHYGSDWGRENGRSQGFGDVMDGGDDFAPVRYRGDRRDGGGRYSESRGLRSAIESGPPSKSGSESENSEFADDSGSKTKSDVDLNKVKKSESAKAEMEEEKDVKGDELMGESGGIAETDEEEEVKGIVGSVSEEGGVSLLKLCSIAKVPTRARSTTVHKKSKSGQTIDEKDMNSAEDPVEVSSSDPKTGVVYSMESVVSDTVLVIQQETKNQSSPVFGTSGEYVKPTDVESLEQCAIQNHGKECPSDEHCHAIGVMQLSLTDEVMVDAEKPVDANESPRVETKDDSKMEEDKQQHMCASFKICDLNLMEGPEITEVPDDDPVVEDEKKALLDVGLSIGGNSSGNNGGNSGDKVIEVIDLEADDNPCDTSNEKGPLMYPSIESFLNNQVNPDGLPEIQDGYGLTIPEFLGNDANCSSVQTDINNLQPGMILSGGQVIPNVDDSIYTSLGELPLNYMDMEVWDHPSLGYENNSSLEYEKFF</sequence>
<dbReference type="AlphaFoldDB" id="A0AAV9BBP4"/>
<dbReference type="PANTHER" id="PTHR36056:SF1">
    <property type="entry name" value="PROTEIN, PUTATIVE-RELATED"/>
    <property type="match status" value="1"/>
</dbReference>
<feature type="compositionally biased region" description="Basic and acidic residues" evidence="1">
    <location>
        <begin position="225"/>
        <end position="258"/>
    </location>
</feature>
<feature type="region of interest" description="Disordered" evidence="1">
    <location>
        <begin position="77"/>
        <end position="276"/>
    </location>
</feature>
<dbReference type="EMBL" id="JAUJYN010000004">
    <property type="protein sequence ID" value="KAK1273858.1"/>
    <property type="molecule type" value="Genomic_DNA"/>
</dbReference>
<name>A0AAV9BBP4_ACOGR</name>
<proteinExistence type="predicted"/>
<evidence type="ECO:0000313" key="2">
    <source>
        <dbReference type="EMBL" id="KAK1273858.1"/>
    </source>
</evidence>